<evidence type="ECO:0000256" key="2">
    <source>
        <dbReference type="ARBA" id="ARBA00022737"/>
    </source>
</evidence>
<feature type="domain" description="C2H2-type" evidence="7">
    <location>
        <begin position="72"/>
        <end position="95"/>
    </location>
</feature>
<evidence type="ECO:0000256" key="4">
    <source>
        <dbReference type="ARBA" id="ARBA00022833"/>
    </source>
</evidence>
<dbReference type="Proteomes" id="UP001209878">
    <property type="component" value="Unassembled WGS sequence"/>
</dbReference>
<organism evidence="8 9">
    <name type="scientific">Ridgeia piscesae</name>
    <name type="common">Tubeworm</name>
    <dbReference type="NCBI Taxonomy" id="27915"/>
    <lineage>
        <taxon>Eukaryota</taxon>
        <taxon>Metazoa</taxon>
        <taxon>Spiralia</taxon>
        <taxon>Lophotrochozoa</taxon>
        <taxon>Annelida</taxon>
        <taxon>Polychaeta</taxon>
        <taxon>Sedentaria</taxon>
        <taxon>Canalipalpata</taxon>
        <taxon>Sabellida</taxon>
        <taxon>Siboglinidae</taxon>
        <taxon>Ridgeia</taxon>
    </lineage>
</organism>
<dbReference type="InterPro" id="IPR036236">
    <property type="entry name" value="Znf_C2H2_sf"/>
</dbReference>
<keyword evidence="9" id="KW-1185">Reference proteome</keyword>
<feature type="domain" description="C2H2-type" evidence="7">
    <location>
        <begin position="249"/>
        <end position="277"/>
    </location>
</feature>
<dbReference type="GO" id="GO:0000977">
    <property type="term" value="F:RNA polymerase II transcription regulatory region sequence-specific DNA binding"/>
    <property type="evidence" value="ECO:0007669"/>
    <property type="project" value="TreeGrafter"/>
</dbReference>
<keyword evidence="3 5" id="KW-0863">Zinc-finger</keyword>
<feature type="domain" description="C2H2-type" evidence="7">
    <location>
        <begin position="222"/>
        <end position="246"/>
    </location>
</feature>
<feature type="domain" description="C2H2-type" evidence="7">
    <location>
        <begin position="97"/>
        <end position="124"/>
    </location>
</feature>
<feature type="region of interest" description="Disordered" evidence="6">
    <location>
        <begin position="267"/>
        <end position="313"/>
    </location>
</feature>
<dbReference type="PROSITE" id="PS00028">
    <property type="entry name" value="ZINC_FINGER_C2H2_1"/>
    <property type="match status" value="4"/>
</dbReference>
<dbReference type="InterPro" id="IPR013087">
    <property type="entry name" value="Znf_C2H2_type"/>
</dbReference>
<dbReference type="SMART" id="SM00355">
    <property type="entry name" value="ZnF_C2H2"/>
    <property type="match status" value="7"/>
</dbReference>
<dbReference type="GO" id="GO:0005634">
    <property type="term" value="C:nucleus"/>
    <property type="evidence" value="ECO:0007669"/>
    <property type="project" value="TreeGrafter"/>
</dbReference>
<dbReference type="GO" id="GO:0000981">
    <property type="term" value="F:DNA-binding transcription factor activity, RNA polymerase II-specific"/>
    <property type="evidence" value="ECO:0007669"/>
    <property type="project" value="TreeGrafter"/>
</dbReference>
<evidence type="ECO:0000256" key="3">
    <source>
        <dbReference type="ARBA" id="ARBA00022771"/>
    </source>
</evidence>
<evidence type="ECO:0000313" key="8">
    <source>
        <dbReference type="EMBL" id="KAK2178008.1"/>
    </source>
</evidence>
<dbReference type="PANTHER" id="PTHR24379:SF127">
    <property type="entry name" value="BLOODY FINGERS-RELATED"/>
    <property type="match status" value="1"/>
</dbReference>
<evidence type="ECO:0000256" key="6">
    <source>
        <dbReference type="SAM" id="MobiDB-lite"/>
    </source>
</evidence>
<dbReference type="Gene3D" id="3.30.160.60">
    <property type="entry name" value="Classic Zinc Finger"/>
    <property type="match status" value="5"/>
</dbReference>
<dbReference type="SUPFAM" id="SSF57667">
    <property type="entry name" value="beta-beta-alpha zinc fingers"/>
    <property type="match status" value="2"/>
</dbReference>
<dbReference type="GO" id="GO:0008270">
    <property type="term" value="F:zinc ion binding"/>
    <property type="evidence" value="ECO:0007669"/>
    <property type="project" value="UniProtKB-KW"/>
</dbReference>
<dbReference type="FunFam" id="3.30.160.60:FF:000446">
    <property type="entry name" value="Zinc finger protein"/>
    <property type="match status" value="1"/>
</dbReference>
<dbReference type="PROSITE" id="PS50157">
    <property type="entry name" value="ZINC_FINGER_C2H2_2"/>
    <property type="match status" value="6"/>
</dbReference>
<protein>
    <recommendedName>
        <fullName evidence="7">C2H2-type domain-containing protein</fullName>
    </recommendedName>
</protein>
<name>A0AAD9KUN9_RIDPI</name>
<dbReference type="PANTHER" id="PTHR24379">
    <property type="entry name" value="KRAB AND ZINC FINGER DOMAIN-CONTAINING"/>
    <property type="match status" value="1"/>
</dbReference>
<reference evidence="8" key="1">
    <citation type="journal article" date="2023" name="Mol. Biol. Evol.">
        <title>Third-Generation Sequencing Reveals the Adaptive Role of the Epigenome in Three Deep-Sea Polychaetes.</title>
        <authorList>
            <person name="Perez M."/>
            <person name="Aroh O."/>
            <person name="Sun Y."/>
            <person name="Lan Y."/>
            <person name="Juniper S.K."/>
            <person name="Young C.R."/>
            <person name="Angers B."/>
            <person name="Qian P.Y."/>
        </authorList>
    </citation>
    <scope>NUCLEOTIDE SEQUENCE</scope>
    <source>
        <strain evidence="8">R07B-5</strain>
    </source>
</reference>
<evidence type="ECO:0000259" key="7">
    <source>
        <dbReference type="PROSITE" id="PS50157"/>
    </source>
</evidence>
<dbReference type="Pfam" id="PF00096">
    <property type="entry name" value="zf-C2H2"/>
    <property type="match status" value="2"/>
</dbReference>
<evidence type="ECO:0000256" key="1">
    <source>
        <dbReference type="ARBA" id="ARBA00022723"/>
    </source>
</evidence>
<evidence type="ECO:0000256" key="5">
    <source>
        <dbReference type="PROSITE-ProRule" id="PRU00042"/>
    </source>
</evidence>
<dbReference type="FunFam" id="3.30.160.60:FF:000340">
    <property type="entry name" value="zinc finger protein 473 isoform X1"/>
    <property type="match status" value="1"/>
</dbReference>
<keyword evidence="1" id="KW-0479">Metal-binding</keyword>
<accession>A0AAD9KUN9</accession>
<keyword evidence="4" id="KW-0862">Zinc</keyword>
<feature type="domain" description="C2H2-type" evidence="7">
    <location>
        <begin position="124"/>
        <end position="151"/>
    </location>
</feature>
<sequence length="313" mass="35319">MVALSIFTPELTAKQKQGRLGKDIKDTMIIVRTDEECGAIAEVSDQPCKTMQNDSRNATYNLNKAVGVKSSFKCPKCMKRFLREASLSRHIASTHDQVCDVCAKVFTHRSTLNRHRRLHTERPFKCSVCEKAFSFSYYLQQHEARHQITKKTPSSLAKQLHCLVCNSVHPSRVDLWHHQRSCHGKDSVTAALCLKCDICSKELTSSRGFRVHQLIHEGVRAHVCKTCGAAFYDKCHLQRHSRRNSGCGVKCDMCGERFASRWHVQQHKLQKHPRTSTVPPTPSPFPTPSNLPQGSLIRHHSPCPSADKSLLTG</sequence>
<comment type="caution">
    <text evidence="8">The sequence shown here is derived from an EMBL/GenBank/DDBJ whole genome shotgun (WGS) entry which is preliminary data.</text>
</comment>
<gene>
    <name evidence="8" type="ORF">NP493_566g01005</name>
</gene>
<proteinExistence type="predicted"/>
<feature type="compositionally biased region" description="Pro residues" evidence="6">
    <location>
        <begin position="279"/>
        <end position="289"/>
    </location>
</feature>
<dbReference type="EMBL" id="JAODUO010000566">
    <property type="protein sequence ID" value="KAK2178008.1"/>
    <property type="molecule type" value="Genomic_DNA"/>
</dbReference>
<dbReference type="AlphaFoldDB" id="A0AAD9KUN9"/>
<feature type="domain" description="C2H2-type" evidence="7">
    <location>
        <begin position="194"/>
        <end position="221"/>
    </location>
</feature>
<keyword evidence="2" id="KW-0677">Repeat</keyword>
<evidence type="ECO:0000313" key="9">
    <source>
        <dbReference type="Proteomes" id="UP001209878"/>
    </source>
</evidence>